<evidence type="ECO:0000313" key="3">
    <source>
        <dbReference type="EMBL" id="CAL8129462.1"/>
    </source>
</evidence>
<proteinExistence type="predicted"/>
<dbReference type="EMBL" id="CAXLJM020000078">
    <property type="protein sequence ID" value="CAL8129462.1"/>
    <property type="molecule type" value="Genomic_DNA"/>
</dbReference>
<comment type="caution">
    <text evidence="3">The sequence shown here is derived from an EMBL/GenBank/DDBJ whole genome shotgun (WGS) entry which is preliminary data.</text>
</comment>
<evidence type="ECO:0000256" key="1">
    <source>
        <dbReference type="SAM" id="MobiDB-lite"/>
    </source>
</evidence>
<dbReference type="Gene3D" id="3.40.50.300">
    <property type="entry name" value="P-loop containing nucleotide triphosphate hydrolases"/>
    <property type="match status" value="1"/>
</dbReference>
<dbReference type="Gene3D" id="1.10.8.60">
    <property type="match status" value="1"/>
</dbReference>
<keyword evidence="4" id="KW-1185">Reference proteome</keyword>
<name>A0ABP1RKB1_9HEXA</name>
<dbReference type="InterPro" id="IPR003959">
    <property type="entry name" value="ATPase_AAA_core"/>
</dbReference>
<feature type="region of interest" description="Disordered" evidence="1">
    <location>
        <begin position="88"/>
        <end position="151"/>
    </location>
</feature>
<reference evidence="3 4" key="1">
    <citation type="submission" date="2024-08" db="EMBL/GenBank/DDBJ databases">
        <authorList>
            <person name="Cucini C."/>
            <person name="Frati F."/>
        </authorList>
    </citation>
    <scope>NUCLEOTIDE SEQUENCE [LARGE SCALE GENOMIC DNA]</scope>
</reference>
<accession>A0ABP1RKB1</accession>
<sequence length="605" mass="67161">MSELEMLKKIEYAYSDSVKFKKNRDIEKALKASHVGIHYIKKISSYIVAKGDPLLVDHVSKMYDAFKANIVVLPPFLPIQTQPVSASSKSWHSYNGRNRNYDRSTKFETDNERKKISETDNSYDEWSSDGERTKDLKSVGRTSWNVPDSTKHSVTKIPEAQYGNIASERTGNVRTIPFNFSRADNFKKLKETNMFSKSCLTIGQSPKDSDAPVSILSPIPNRSSCTSARTGEIPAQTPVVAICANTKAAREISRDIGKPPDGSGLLSDDAISKMKVEPDLDNTMSTIVGLNSAKEALMETILLPIAAGDKYEKQMEYNGVLLFGATGVGKTSAVKAAISECTTHLNKNITFYNVSLSELLGTFHGVTEKNLTKLFAAAAACKPSVILLDEIDSITTKRSSEEKEGNRRIKNHLLSLMDGLGSSKGITIIGTTNRAHDMDLGFIRRFDRRIYVKLPDAKHRALILKNLIKSLQEDDADLDYEQLAYETYNFSPADLKSLVKAAYHNANWKDPIKAFISKIGEGSAGLAEFGATSYTKITQADLLRARKLTAATNDFDEIGIIEDFARKFATDTDNDWAFESTEPCSISWVSSKYVWHIIRLFKTTS</sequence>
<feature type="compositionally biased region" description="Polar residues" evidence="1">
    <location>
        <begin position="88"/>
        <end position="98"/>
    </location>
</feature>
<dbReference type="InterPro" id="IPR050304">
    <property type="entry name" value="MT-severing_AAA_ATPase"/>
</dbReference>
<evidence type="ECO:0000259" key="2">
    <source>
        <dbReference type="SMART" id="SM00382"/>
    </source>
</evidence>
<evidence type="ECO:0000313" key="4">
    <source>
        <dbReference type="Proteomes" id="UP001642540"/>
    </source>
</evidence>
<dbReference type="Pfam" id="PF00004">
    <property type="entry name" value="AAA"/>
    <property type="match status" value="1"/>
</dbReference>
<dbReference type="Proteomes" id="UP001642540">
    <property type="component" value="Unassembled WGS sequence"/>
</dbReference>
<dbReference type="SMART" id="SM00382">
    <property type="entry name" value="AAA"/>
    <property type="match status" value="1"/>
</dbReference>
<feature type="compositionally biased region" description="Basic and acidic residues" evidence="1">
    <location>
        <begin position="99"/>
        <end position="118"/>
    </location>
</feature>
<gene>
    <name evidence="3" type="ORF">ODALV1_LOCUS23194</name>
</gene>
<feature type="domain" description="AAA+ ATPase" evidence="2">
    <location>
        <begin position="316"/>
        <end position="456"/>
    </location>
</feature>
<dbReference type="InterPro" id="IPR027417">
    <property type="entry name" value="P-loop_NTPase"/>
</dbReference>
<dbReference type="PANTHER" id="PTHR23074:SF83">
    <property type="entry name" value="VACUOLAR PROTEIN SORTING-ASSOCIATED PROTEIN 4A"/>
    <property type="match status" value="1"/>
</dbReference>
<dbReference type="SUPFAM" id="SSF52540">
    <property type="entry name" value="P-loop containing nucleoside triphosphate hydrolases"/>
    <property type="match status" value="1"/>
</dbReference>
<protein>
    <recommendedName>
        <fullName evidence="2">AAA+ ATPase domain-containing protein</fullName>
    </recommendedName>
</protein>
<dbReference type="InterPro" id="IPR003593">
    <property type="entry name" value="AAA+_ATPase"/>
</dbReference>
<feature type="compositionally biased region" description="Basic and acidic residues" evidence="1">
    <location>
        <begin position="129"/>
        <end position="138"/>
    </location>
</feature>
<dbReference type="PANTHER" id="PTHR23074">
    <property type="entry name" value="AAA DOMAIN-CONTAINING"/>
    <property type="match status" value="1"/>
</dbReference>
<organism evidence="3 4">
    <name type="scientific">Orchesella dallaii</name>
    <dbReference type="NCBI Taxonomy" id="48710"/>
    <lineage>
        <taxon>Eukaryota</taxon>
        <taxon>Metazoa</taxon>
        <taxon>Ecdysozoa</taxon>
        <taxon>Arthropoda</taxon>
        <taxon>Hexapoda</taxon>
        <taxon>Collembola</taxon>
        <taxon>Entomobryomorpha</taxon>
        <taxon>Entomobryoidea</taxon>
        <taxon>Orchesellidae</taxon>
        <taxon>Orchesellinae</taxon>
        <taxon>Orchesella</taxon>
    </lineage>
</organism>